<dbReference type="SUPFAM" id="SSF50331">
    <property type="entry name" value="MOP-like"/>
    <property type="match status" value="1"/>
</dbReference>
<dbReference type="GO" id="GO:0016887">
    <property type="term" value="F:ATP hydrolysis activity"/>
    <property type="evidence" value="ECO:0007669"/>
    <property type="project" value="InterPro"/>
</dbReference>
<evidence type="ECO:0000256" key="3">
    <source>
        <dbReference type="ARBA" id="ARBA00022840"/>
    </source>
</evidence>
<proteinExistence type="predicted"/>
<accession>A0A1D8AZG4</accession>
<dbReference type="PANTHER" id="PTHR42781:SF4">
    <property type="entry name" value="SPERMIDINE_PUTRESCINE IMPORT ATP-BINDING PROTEIN POTA"/>
    <property type="match status" value="1"/>
</dbReference>
<keyword evidence="2" id="KW-0547">Nucleotide-binding</keyword>
<name>A0A1D8AZG4_9BACT</name>
<dbReference type="GO" id="GO:0043190">
    <property type="term" value="C:ATP-binding cassette (ABC) transporter complex"/>
    <property type="evidence" value="ECO:0007669"/>
    <property type="project" value="InterPro"/>
</dbReference>
<dbReference type="GO" id="GO:0005524">
    <property type="term" value="F:ATP binding"/>
    <property type="evidence" value="ECO:0007669"/>
    <property type="project" value="UniProtKB-KW"/>
</dbReference>
<dbReference type="EMBL" id="CP016094">
    <property type="protein sequence ID" value="AOS46283.1"/>
    <property type="molecule type" value="Genomic_DNA"/>
</dbReference>
<dbReference type="Gene3D" id="3.40.50.300">
    <property type="entry name" value="P-loop containing nucleotide triphosphate hydrolases"/>
    <property type="match status" value="1"/>
</dbReference>
<dbReference type="AlphaFoldDB" id="A0A1D8AZG4"/>
<dbReference type="InterPro" id="IPR050093">
    <property type="entry name" value="ABC_SmlMolc_Importer"/>
</dbReference>
<dbReference type="PANTHER" id="PTHR42781">
    <property type="entry name" value="SPERMIDINE/PUTRESCINE IMPORT ATP-BINDING PROTEIN POTA"/>
    <property type="match status" value="1"/>
</dbReference>
<dbReference type="GO" id="GO:0022857">
    <property type="term" value="F:transmembrane transporter activity"/>
    <property type="evidence" value="ECO:0007669"/>
    <property type="project" value="InterPro"/>
</dbReference>
<dbReference type="FunFam" id="3.40.50.300:FF:000133">
    <property type="entry name" value="Spermidine/putrescine import ATP-binding protein PotA"/>
    <property type="match status" value="1"/>
</dbReference>
<dbReference type="InterPro" id="IPR027417">
    <property type="entry name" value="P-loop_NTPase"/>
</dbReference>
<evidence type="ECO:0000256" key="2">
    <source>
        <dbReference type="ARBA" id="ARBA00022741"/>
    </source>
</evidence>
<organism evidence="5 6">
    <name type="scientific">Lacunisphaera limnophila</name>
    <dbReference type="NCBI Taxonomy" id="1838286"/>
    <lineage>
        <taxon>Bacteria</taxon>
        <taxon>Pseudomonadati</taxon>
        <taxon>Verrucomicrobiota</taxon>
        <taxon>Opitutia</taxon>
        <taxon>Opitutales</taxon>
        <taxon>Opitutaceae</taxon>
        <taxon>Lacunisphaera</taxon>
    </lineage>
</organism>
<dbReference type="InterPro" id="IPR003593">
    <property type="entry name" value="AAA+_ATPase"/>
</dbReference>
<dbReference type="EC" id="3.6.3.31" evidence="5"/>
<keyword evidence="1" id="KW-0813">Transport</keyword>
<dbReference type="Proteomes" id="UP000095228">
    <property type="component" value="Chromosome"/>
</dbReference>
<gene>
    <name evidence="5" type="primary">potA_2</name>
    <name evidence="5" type="ORF">Verru16b_03383</name>
</gene>
<dbReference type="InterPro" id="IPR017871">
    <property type="entry name" value="ABC_transporter-like_CS"/>
</dbReference>
<evidence type="ECO:0000313" key="6">
    <source>
        <dbReference type="Proteomes" id="UP000095228"/>
    </source>
</evidence>
<protein>
    <submittedName>
        <fullName evidence="5">Spermidine/putrescine import ATP-binding protein PotA</fullName>
        <ecNumber evidence="5">3.6.3.31</ecNumber>
    </submittedName>
</protein>
<dbReference type="InterPro" id="IPR008995">
    <property type="entry name" value="Mo/tungstate-bd_C_term_dom"/>
</dbReference>
<dbReference type="InterPro" id="IPR013611">
    <property type="entry name" value="Transp-assoc_OB_typ2"/>
</dbReference>
<dbReference type="GO" id="GO:0015847">
    <property type="term" value="P:putrescine transport"/>
    <property type="evidence" value="ECO:0007669"/>
    <property type="project" value="UniProtKB-ARBA"/>
</dbReference>
<dbReference type="SMART" id="SM00382">
    <property type="entry name" value="AAA"/>
    <property type="match status" value="1"/>
</dbReference>
<sequence length="388" mass="43293">MPWCRGGSKWRRVNRFDLAGGVGCLGKREHLMISIQVKQLTKQFGSVVALHGLDLTINPGELFFLLGPSGCGKTTLLRSLAGFYIPEKGQILFGDEDVTRLAPHKRNTGMMFQSYALWPHMSVAENVAFGLEERKVSADEIKRRVGEALESVRMEKYAERKPNQLSGGQQQRIALARALVIRPRCLLLDEPLSNLDAKLRLEMRTEIRRVCKEFKLTTVYVTHDQKEALSIADRMAILESGHILQVGTPRDVYKRPTRKTVAHFIGETDFLPGKVLGIAAGFVTVETEVGKFDGIFGDPAKPPAVGAEVTVSIRPECWELHRNAEARNVVRGRIGDSVYLGEVAQYDFVTTNGTKLKIFERNPRFVDGSSRGELYATVEPEDVVVLTE</sequence>
<dbReference type="STRING" id="1838286.Verru16b_03383"/>
<keyword evidence="5" id="KW-0378">Hydrolase</keyword>
<keyword evidence="6" id="KW-1185">Reference proteome</keyword>
<dbReference type="KEGG" id="obg:Verru16b_03383"/>
<dbReference type="PROSITE" id="PS00211">
    <property type="entry name" value="ABC_TRANSPORTER_1"/>
    <property type="match status" value="1"/>
</dbReference>
<dbReference type="SUPFAM" id="SSF52540">
    <property type="entry name" value="P-loop containing nucleoside triphosphate hydrolases"/>
    <property type="match status" value="1"/>
</dbReference>
<evidence type="ECO:0000313" key="5">
    <source>
        <dbReference type="EMBL" id="AOS46283.1"/>
    </source>
</evidence>
<feature type="domain" description="ABC transporter" evidence="4">
    <location>
        <begin position="35"/>
        <end position="265"/>
    </location>
</feature>
<keyword evidence="3 5" id="KW-0067">ATP-binding</keyword>
<dbReference type="InterPro" id="IPR003439">
    <property type="entry name" value="ABC_transporter-like_ATP-bd"/>
</dbReference>
<dbReference type="Pfam" id="PF00005">
    <property type="entry name" value="ABC_tran"/>
    <property type="match status" value="1"/>
</dbReference>
<dbReference type="PROSITE" id="PS50893">
    <property type="entry name" value="ABC_TRANSPORTER_2"/>
    <property type="match status" value="1"/>
</dbReference>
<dbReference type="Pfam" id="PF08402">
    <property type="entry name" value="TOBE_2"/>
    <property type="match status" value="1"/>
</dbReference>
<evidence type="ECO:0000259" key="4">
    <source>
        <dbReference type="PROSITE" id="PS50893"/>
    </source>
</evidence>
<reference evidence="5 6" key="1">
    <citation type="submission" date="2016-06" db="EMBL/GenBank/DDBJ databases">
        <title>Three novel species with peptidoglycan cell walls form the new genus Lacunisphaera gen. nov. in the family Opitutaceae of the verrucomicrobial subdivision 4.</title>
        <authorList>
            <person name="Rast P."/>
            <person name="Gloeckner I."/>
            <person name="Jogler M."/>
            <person name="Boedeker C."/>
            <person name="Jeske O."/>
            <person name="Wiegand S."/>
            <person name="Reinhardt R."/>
            <person name="Schumann P."/>
            <person name="Rohde M."/>
            <person name="Spring S."/>
            <person name="Gloeckner F.O."/>
            <person name="Jogler C."/>
        </authorList>
    </citation>
    <scope>NUCLEOTIDE SEQUENCE [LARGE SCALE GENOMIC DNA]</scope>
    <source>
        <strain evidence="5 6">IG16b</strain>
    </source>
</reference>
<dbReference type="Gene3D" id="2.40.50.100">
    <property type="match status" value="1"/>
</dbReference>
<evidence type="ECO:0000256" key="1">
    <source>
        <dbReference type="ARBA" id="ARBA00022448"/>
    </source>
</evidence>